<reference evidence="3 4" key="1">
    <citation type="submission" date="2017-06" db="EMBL/GenBank/DDBJ databases">
        <authorList>
            <person name="Kim H.J."/>
            <person name="Triplett B.A."/>
        </authorList>
    </citation>
    <scope>NUCLEOTIDE SEQUENCE [LARGE SCALE GENOMIC DNA]</scope>
    <source>
        <strain evidence="3 4">13146</strain>
    </source>
</reference>
<dbReference type="Proteomes" id="UP000198157">
    <property type="component" value="Unassembled WGS sequence"/>
</dbReference>
<dbReference type="PANTHER" id="PTHR30451:SF5">
    <property type="entry name" value="SLR0019 PROTEIN"/>
    <property type="match status" value="1"/>
</dbReference>
<dbReference type="InterPro" id="IPR000015">
    <property type="entry name" value="Fimb_usher"/>
</dbReference>
<feature type="domain" description="PapC-like C-terminal" evidence="2">
    <location>
        <begin position="705"/>
        <end position="758"/>
    </location>
</feature>
<protein>
    <submittedName>
        <fullName evidence="3">Fimbriae usher protein</fullName>
    </submittedName>
</protein>
<gene>
    <name evidence="3" type="ORF">CEE60_06455</name>
</gene>
<evidence type="ECO:0000313" key="3">
    <source>
        <dbReference type="EMBL" id="OWQ55180.1"/>
    </source>
</evidence>
<accession>A0A246HPE9</accession>
<dbReference type="GO" id="GO:0009279">
    <property type="term" value="C:cell outer membrane"/>
    <property type="evidence" value="ECO:0007669"/>
    <property type="project" value="TreeGrafter"/>
</dbReference>
<feature type="signal peptide" evidence="1">
    <location>
        <begin position="1"/>
        <end position="16"/>
    </location>
</feature>
<feature type="chain" id="PRO_5013009749" evidence="1">
    <location>
        <begin position="17"/>
        <end position="783"/>
    </location>
</feature>
<dbReference type="Gene3D" id="2.60.40.2610">
    <property type="entry name" value="Outer membrane usher protein FimD, plug domain"/>
    <property type="match status" value="1"/>
</dbReference>
<dbReference type="EMBL" id="NIVS01000013">
    <property type="protein sequence ID" value="OWQ55180.1"/>
    <property type="molecule type" value="Genomic_DNA"/>
</dbReference>
<dbReference type="Pfam" id="PF13953">
    <property type="entry name" value="PapC_C"/>
    <property type="match status" value="1"/>
</dbReference>
<dbReference type="PANTHER" id="PTHR30451">
    <property type="entry name" value="OUTER MEMBRANE USHER PROTEIN"/>
    <property type="match status" value="1"/>
</dbReference>
<evidence type="ECO:0000256" key="1">
    <source>
        <dbReference type="SAM" id="SignalP"/>
    </source>
</evidence>
<dbReference type="AlphaFoldDB" id="A0A246HPE9"/>
<name>A0A246HPE9_STEMA</name>
<dbReference type="GO" id="GO:0015473">
    <property type="term" value="F:fimbrial usher porin activity"/>
    <property type="evidence" value="ECO:0007669"/>
    <property type="project" value="InterPro"/>
</dbReference>
<dbReference type="Pfam" id="PF00577">
    <property type="entry name" value="Usher"/>
    <property type="match status" value="1"/>
</dbReference>
<dbReference type="GO" id="GO:0009297">
    <property type="term" value="P:pilus assembly"/>
    <property type="evidence" value="ECO:0007669"/>
    <property type="project" value="InterPro"/>
</dbReference>
<dbReference type="InterPro" id="IPR025949">
    <property type="entry name" value="PapC-like_C"/>
</dbReference>
<comment type="caution">
    <text evidence="3">The sequence shown here is derived from an EMBL/GenBank/DDBJ whole genome shotgun (WGS) entry which is preliminary data.</text>
</comment>
<evidence type="ECO:0000313" key="4">
    <source>
        <dbReference type="Proteomes" id="UP000198157"/>
    </source>
</evidence>
<evidence type="ECO:0000259" key="2">
    <source>
        <dbReference type="Pfam" id="PF13953"/>
    </source>
</evidence>
<sequence length="783" mass="84230">MRLLLTATLTPCAALAAEADAGMGASADTLLPPPTPLTAAQTLYLEVTLNQAPRGLLPFTELQGRLMASGATLRQLGFSARGEEQVALDQLSGVVVRYDAAMQTLALDVPLEQLSLPTTRLERAADTAPPAAASPGMLLNYDLYGSHNEGGGNLALTTELRLFGLGHGVLETSALLRTYQDPADRQWRGESVRLDTAWRLDFPESAVSLTVGDFYSGFVDWSRPVRMAGVQVGRNYGLQPYRVLTPTPTFLGEAVVPSNVELYVDGLRQYNGEVPVGPFQLAAQPGINGTGNAQVVITDAFGRMQTLDFAFYGTQQLLAKGLSDWSAGIGRMRKDYGIRSFAYEAPVIGSATWRYGASDHFTAETHAEGGGGVVNGGAGGWWLLGSAGVVNAAYAHSRHDGLQGGQYALGYSWNNRRFNVNLLTRRTHGEYRDLGALQDALPPDISDQATLGINLQRAGSLSASYLRLRYPDGDDNRYASVFWSRSFGDRWSAYVSFNQNLADRDDRSAYLSVSAALGRNRQSSLSAQRNGERLTYVADLSQPVPGDGSLGGYGWRVQARGGDDGGGGLAELGWLNRVGRYSMGYARQGDLDYGYASASGSVVWMGGHVFAAREVSDAFAVVSTDGYAGIPVRLENRLIGNTDKNGLLLVTPLLSWQRNRLSIDTLDLPADMRADRVDTWVTPRQSAGTGVSFGLRRTRALNVILHDAQGRPVAVGSNVHLPDGRQVTVGYDGETYMEDVSNGSQLQVETPQGRCNVTLGMQRMNSTGPQRIGPLRCLPGAGR</sequence>
<dbReference type="Gene3D" id="2.60.40.3110">
    <property type="match status" value="1"/>
</dbReference>
<dbReference type="OrthoDB" id="8587at2"/>
<proteinExistence type="predicted"/>
<keyword evidence="1" id="KW-0732">Signal</keyword>
<organism evidence="3 4">
    <name type="scientific">Stenotrophomonas maltophilia</name>
    <name type="common">Pseudomonas maltophilia</name>
    <name type="synonym">Xanthomonas maltophilia</name>
    <dbReference type="NCBI Taxonomy" id="40324"/>
    <lineage>
        <taxon>Bacteria</taxon>
        <taxon>Pseudomonadati</taxon>
        <taxon>Pseudomonadota</taxon>
        <taxon>Gammaproteobacteria</taxon>
        <taxon>Lysobacterales</taxon>
        <taxon>Lysobacteraceae</taxon>
        <taxon>Stenotrophomonas</taxon>
        <taxon>Stenotrophomonas maltophilia group</taxon>
    </lineage>
</organism>
<dbReference type="InterPro" id="IPR042186">
    <property type="entry name" value="FimD_plug_dom"/>
</dbReference>